<comment type="catalytic activity">
    <reaction evidence="12">
        <text>L-isoleucine + 2-oxoglutarate = (S)-3-methyl-2-oxopentanoate + L-glutamate</text>
        <dbReference type="Rhea" id="RHEA:24801"/>
        <dbReference type="ChEBI" id="CHEBI:16810"/>
        <dbReference type="ChEBI" id="CHEBI:29985"/>
        <dbReference type="ChEBI" id="CHEBI:35146"/>
        <dbReference type="ChEBI" id="CHEBI:58045"/>
        <dbReference type="EC" id="2.6.1.42"/>
    </reaction>
</comment>
<dbReference type="GO" id="GO:0004084">
    <property type="term" value="F:branched-chain-amino-acid transaminase activity"/>
    <property type="evidence" value="ECO:0007669"/>
    <property type="project" value="UniProtKB-EC"/>
</dbReference>
<evidence type="ECO:0000256" key="15">
    <source>
        <dbReference type="RuleBase" id="RU004516"/>
    </source>
</evidence>
<dbReference type="STRING" id="472175.EL18_01727"/>
<dbReference type="FunFam" id="3.20.10.10:FF:000002">
    <property type="entry name" value="D-alanine aminotransferase"/>
    <property type="match status" value="1"/>
</dbReference>
<evidence type="ECO:0000256" key="3">
    <source>
        <dbReference type="ARBA" id="ARBA00004824"/>
    </source>
</evidence>
<name>A0A084UCK3_9HYPH</name>
<evidence type="ECO:0000256" key="10">
    <source>
        <dbReference type="ARBA" id="ARBA00023304"/>
    </source>
</evidence>
<dbReference type="AlphaFoldDB" id="A0A084UCK3"/>
<evidence type="ECO:0000256" key="11">
    <source>
        <dbReference type="ARBA" id="ARBA00048212"/>
    </source>
</evidence>
<evidence type="ECO:0000256" key="4">
    <source>
        <dbReference type="ARBA" id="ARBA00004931"/>
    </source>
</evidence>
<comment type="pathway">
    <text evidence="4">Amino-acid biosynthesis; L-valine biosynthesis; L-valine from pyruvate: step 4/4.</text>
</comment>
<evidence type="ECO:0000256" key="7">
    <source>
        <dbReference type="ARBA" id="ARBA00013053"/>
    </source>
</evidence>
<dbReference type="GO" id="GO:0008652">
    <property type="term" value="P:amino acid biosynthetic process"/>
    <property type="evidence" value="ECO:0007669"/>
    <property type="project" value="UniProtKB-ARBA"/>
</dbReference>
<keyword evidence="10" id="KW-0028">Amino-acid biosynthesis</keyword>
<comment type="caution">
    <text evidence="16">The sequence shown here is derived from an EMBL/GenBank/DDBJ whole genome shotgun (WGS) entry which is preliminary data.</text>
</comment>
<evidence type="ECO:0000313" key="16">
    <source>
        <dbReference type="EMBL" id="KFB10689.1"/>
    </source>
</evidence>
<organism evidence="16 17">
    <name type="scientific">Nitratireductor basaltis</name>
    <dbReference type="NCBI Taxonomy" id="472175"/>
    <lineage>
        <taxon>Bacteria</taxon>
        <taxon>Pseudomonadati</taxon>
        <taxon>Pseudomonadota</taxon>
        <taxon>Alphaproteobacteria</taxon>
        <taxon>Hyphomicrobiales</taxon>
        <taxon>Phyllobacteriaceae</taxon>
        <taxon>Nitratireductor</taxon>
    </lineage>
</organism>
<dbReference type="Pfam" id="PF01063">
    <property type="entry name" value="Aminotran_4"/>
    <property type="match status" value="1"/>
</dbReference>
<evidence type="ECO:0000256" key="2">
    <source>
        <dbReference type="ARBA" id="ARBA00003109"/>
    </source>
</evidence>
<keyword evidence="16" id="KW-0808">Transferase</keyword>
<dbReference type="Gene3D" id="3.20.10.10">
    <property type="entry name" value="D-amino Acid Aminotransferase, subunit A, domain 2"/>
    <property type="match status" value="1"/>
</dbReference>
<gene>
    <name evidence="16" type="ORF">EL18_01727</name>
</gene>
<proteinExistence type="inferred from homology"/>
<evidence type="ECO:0000256" key="8">
    <source>
        <dbReference type="ARBA" id="ARBA00014472"/>
    </source>
</evidence>
<keyword evidence="16" id="KW-0032">Aminotransferase</keyword>
<evidence type="ECO:0000256" key="1">
    <source>
        <dbReference type="ARBA" id="ARBA00001933"/>
    </source>
</evidence>
<dbReference type="InterPro" id="IPR036038">
    <property type="entry name" value="Aminotransferase-like"/>
</dbReference>
<evidence type="ECO:0000256" key="5">
    <source>
        <dbReference type="ARBA" id="ARBA00005072"/>
    </source>
</evidence>
<dbReference type="Gene3D" id="3.30.470.10">
    <property type="match status" value="1"/>
</dbReference>
<evidence type="ECO:0000313" key="17">
    <source>
        <dbReference type="Proteomes" id="UP000053675"/>
    </source>
</evidence>
<evidence type="ECO:0000256" key="9">
    <source>
        <dbReference type="ARBA" id="ARBA00022898"/>
    </source>
</evidence>
<comment type="catalytic activity">
    <reaction evidence="11">
        <text>L-valine + 2-oxoglutarate = 3-methyl-2-oxobutanoate + L-glutamate</text>
        <dbReference type="Rhea" id="RHEA:24813"/>
        <dbReference type="ChEBI" id="CHEBI:11851"/>
        <dbReference type="ChEBI" id="CHEBI:16810"/>
        <dbReference type="ChEBI" id="CHEBI:29985"/>
        <dbReference type="ChEBI" id="CHEBI:57762"/>
        <dbReference type="EC" id="2.6.1.42"/>
    </reaction>
</comment>
<evidence type="ECO:0000256" key="6">
    <source>
        <dbReference type="ARBA" id="ARBA00009320"/>
    </source>
</evidence>
<comment type="function">
    <text evidence="2">Acts on leucine, isoleucine and valine.</text>
</comment>
<dbReference type="PATRIC" id="fig|472175.3.peg.1736"/>
<dbReference type="PANTHER" id="PTHR42743:SF11">
    <property type="entry name" value="AMINODEOXYCHORISMATE LYASE"/>
    <property type="match status" value="1"/>
</dbReference>
<dbReference type="EC" id="2.6.1.42" evidence="7"/>
<dbReference type="PANTHER" id="PTHR42743">
    <property type="entry name" value="AMINO-ACID AMINOTRANSFERASE"/>
    <property type="match status" value="1"/>
</dbReference>
<dbReference type="EMBL" id="JMQM01000001">
    <property type="protein sequence ID" value="KFB10689.1"/>
    <property type="molecule type" value="Genomic_DNA"/>
</dbReference>
<accession>A0A084UCK3</accession>
<dbReference type="SUPFAM" id="SSF56752">
    <property type="entry name" value="D-aminoacid aminotransferase-like PLP-dependent enzymes"/>
    <property type="match status" value="1"/>
</dbReference>
<evidence type="ECO:0000256" key="13">
    <source>
        <dbReference type="ARBA" id="ARBA00049229"/>
    </source>
</evidence>
<comment type="similarity">
    <text evidence="6 14">Belongs to the class-IV pyridoxal-phosphate-dependent aminotransferase family.</text>
</comment>
<dbReference type="Proteomes" id="UP000053675">
    <property type="component" value="Unassembled WGS sequence"/>
</dbReference>
<comment type="pathway">
    <text evidence="3">Amino-acid biosynthesis; L-isoleucine biosynthesis; L-isoleucine from 2-oxobutanoate: step 4/4.</text>
</comment>
<comment type="catalytic activity">
    <reaction evidence="13">
        <text>L-leucine + 2-oxoglutarate = 4-methyl-2-oxopentanoate + L-glutamate</text>
        <dbReference type="Rhea" id="RHEA:18321"/>
        <dbReference type="ChEBI" id="CHEBI:16810"/>
        <dbReference type="ChEBI" id="CHEBI:17865"/>
        <dbReference type="ChEBI" id="CHEBI:29985"/>
        <dbReference type="ChEBI" id="CHEBI:57427"/>
        <dbReference type="EC" id="2.6.1.42"/>
    </reaction>
</comment>
<dbReference type="GO" id="GO:0005829">
    <property type="term" value="C:cytosol"/>
    <property type="evidence" value="ECO:0007669"/>
    <property type="project" value="TreeGrafter"/>
</dbReference>
<dbReference type="NCBIfam" id="NF009896">
    <property type="entry name" value="PRK13356.1"/>
    <property type="match status" value="1"/>
</dbReference>
<evidence type="ECO:0000256" key="14">
    <source>
        <dbReference type="RuleBase" id="RU004106"/>
    </source>
</evidence>
<protein>
    <recommendedName>
        <fullName evidence="8">Probable branched-chain-amino-acid aminotransferase</fullName>
        <ecNumber evidence="7">2.6.1.42</ecNumber>
    </recommendedName>
</protein>
<reference evidence="16" key="1">
    <citation type="submission" date="2014-05" db="EMBL/GenBank/DDBJ databases">
        <title>Draft Genome Sequence of Nitratireductor basaltis Strain UMTGB225, A Marine Bacterium Isolated from Green Barrel Tunicate.</title>
        <authorList>
            <person name="Gan H.Y."/>
        </authorList>
    </citation>
    <scope>NUCLEOTIDE SEQUENCE [LARGE SCALE GENOMIC DNA]</scope>
    <source>
        <strain evidence="16">UMTGB225</strain>
    </source>
</reference>
<dbReference type="GO" id="GO:0009082">
    <property type="term" value="P:branched-chain amino acid biosynthetic process"/>
    <property type="evidence" value="ECO:0007669"/>
    <property type="project" value="UniProtKB-KW"/>
</dbReference>
<sequence length="294" mass="31680">MAALPQAQSTTWTFIDGEWHSGNVPIAGPRSHAMWLGSTVFDGARWFEGVAPDLDFHAERVNASAEALGLEATVTADEIVGLTWDGLKKFDGNTAVYVRPMYWAEHGGYMGVPADPSSTRFCLCLYESPMISPEGFTVGVSSFRRPTYETMPTNAKAGCLYPNNGRAILEAKRRGFDNALVLDMLGNVAETGSSNIFMVKDGVIYTPVPNGTFLAGITRARIITLLRDAGYEIVEKALSVADFLDADEIFSTGNHSKVVPVVGIEGRSIAAGPVAKKARSLYWEWAHAAPANAA</sequence>
<evidence type="ECO:0000256" key="12">
    <source>
        <dbReference type="ARBA" id="ARBA00048798"/>
    </source>
</evidence>
<keyword evidence="9 15" id="KW-0663">Pyridoxal phosphate</keyword>
<dbReference type="eggNOG" id="COG0115">
    <property type="taxonomic scope" value="Bacteria"/>
</dbReference>
<dbReference type="InterPro" id="IPR043131">
    <property type="entry name" value="BCAT-like_N"/>
</dbReference>
<dbReference type="OrthoDB" id="21319at2"/>
<dbReference type="PROSITE" id="PS00770">
    <property type="entry name" value="AA_TRANSFER_CLASS_4"/>
    <property type="match status" value="1"/>
</dbReference>
<comment type="pathway">
    <text evidence="5">Amino-acid biosynthesis; L-leucine biosynthesis; L-leucine from 3-methyl-2-oxobutanoate: step 4/4.</text>
</comment>
<comment type="cofactor">
    <cofactor evidence="1 15">
        <name>pyridoxal 5'-phosphate</name>
        <dbReference type="ChEBI" id="CHEBI:597326"/>
    </cofactor>
</comment>
<keyword evidence="17" id="KW-1185">Reference proteome</keyword>
<dbReference type="InterPro" id="IPR018300">
    <property type="entry name" value="Aminotrans_IV_CS"/>
</dbReference>
<dbReference type="RefSeq" id="WP_036481811.1">
    <property type="nucleotide sequence ID" value="NZ_JMQM01000001.1"/>
</dbReference>
<dbReference type="InterPro" id="IPR043132">
    <property type="entry name" value="BCAT-like_C"/>
</dbReference>
<dbReference type="InterPro" id="IPR050571">
    <property type="entry name" value="Class-IV_PLP-Dep_Aminotrnsfr"/>
</dbReference>
<dbReference type="InterPro" id="IPR001544">
    <property type="entry name" value="Aminotrans_IV"/>
</dbReference>
<keyword evidence="10" id="KW-0100">Branched-chain amino acid biosynthesis</keyword>